<reference evidence="2 3" key="1">
    <citation type="submission" date="2017-08" db="EMBL/GenBank/DDBJ databases">
        <title>Mechanisms for carbon and nitrogen cycling indicate functional differentiation within the Candidate Phyla Radiation.</title>
        <authorList>
            <person name="Danczak R.E."/>
            <person name="Johnston M.D."/>
            <person name="Kenah C."/>
            <person name="Slattery M."/>
            <person name="Wrighton K.C."/>
            <person name="Wilkins M.J."/>
        </authorList>
    </citation>
    <scope>NUCLEOTIDE SEQUENCE [LARGE SCALE GENOMIC DNA]</scope>
    <source>
        <strain evidence="2">Gr01-1014_85</strain>
    </source>
</reference>
<feature type="region of interest" description="Disordered" evidence="1">
    <location>
        <begin position="196"/>
        <end position="222"/>
    </location>
</feature>
<accession>A0A554JA68</accession>
<evidence type="ECO:0000313" key="2">
    <source>
        <dbReference type="EMBL" id="TSC65251.1"/>
    </source>
</evidence>
<dbReference type="GO" id="GO:0043683">
    <property type="term" value="P:type IV pilus assembly"/>
    <property type="evidence" value="ECO:0007669"/>
    <property type="project" value="InterPro"/>
</dbReference>
<dbReference type="AlphaFoldDB" id="A0A554JA68"/>
<dbReference type="InterPro" id="IPR014717">
    <property type="entry name" value="Transl_elong_EF1B/ribsomal_bS6"/>
</dbReference>
<sequence length="222" mass="23352">MNKTSNQAWIVLAAASLAIALLVFLTTQSWPKYNQTKNELKAERLEQAENQALLKLASSLEAANATQPALITKLQVALGAEAKPESAAVVIEAIAKQSGLALAGLTPNPINGDRLPISLSARGNYLAISQFLGQLKSSVRLIQVDSLAIVPSSDRDRSLLTLSATLSLPIFTTTETALTSGSLSAELPSVLIQELQTRQSSPQNSSTTSTATVGKADPFGLN</sequence>
<dbReference type="Pfam" id="PF04350">
    <property type="entry name" value="PilO"/>
    <property type="match status" value="1"/>
</dbReference>
<evidence type="ECO:0000313" key="3">
    <source>
        <dbReference type="Proteomes" id="UP000316253"/>
    </source>
</evidence>
<evidence type="ECO:0000256" key="1">
    <source>
        <dbReference type="SAM" id="MobiDB-lite"/>
    </source>
</evidence>
<dbReference type="EMBL" id="VMFD01000053">
    <property type="protein sequence ID" value="TSC65251.1"/>
    <property type="molecule type" value="Genomic_DNA"/>
</dbReference>
<organism evidence="2 3">
    <name type="scientific">Candidatus Berkelbacteria bacterium Gr01-1014_85</name>
    <dbReference type="NCBI Taxonomy" id="2017150"/>
    <lineage>
        <taxon>Bacteria</taxon>
        <taxon>Candidatus Berkelbacteria</taxon>
    </lineage>
</organism>
<dbReference type="InterPro" id="IPR007445">
    <property type="entry name" value="PilO"/>
</dbReference>
<proteinExistence type="predicted"/>
<evidence type="ECO:0008006" key="4">
    <source>
        <dbReference type="Google" id="ProtNLM"/>
    </source>
</evidence>
<comment type="caution">
    <text evidence="2">The sequence shown here is derived from an EMBL/GenBank/DDBJ whole genome shotgun (WGS) entry which is preliminary data.</text>
</comment>
<dbReference type="Proteomes" id="UP000316253">
    <property type="component" value="Unassembled WGS sequence"/>
</dbReference>
<dbReference type="GO" id="GO:0043107">
    <property type="term" value="P:type IV pilus-dependent motility"/>
    <property type="evidence" value="ECO:0007669"/>
    <property type="project" value="InterPro"/>
</dbReference>
<name>A0A554JA68_9BACT</name>
<gene>
    <name evidence="2" type="ORF">CEO22_541</name>
</gene>
<dbReference type="Gene3D" id="3.30.70.60">
    <property type="match status" value="1"/>
</dbReference>
<protein>
    <recommendedName>
        <fullName evidence="4">Type IV pilus assembly protein PilO</fullName>
    </recommendedName>
</protein>
<feature type="compositionally biased region" description="Low complexity" evidence="1">
    <location>
        <begin position="196"/>
        <end position="212"/>
    </location>
</feature>